<keyword evidence="1" id="KW-0472">Membrane</keyword>
<name>A0A6A1Z553_9LACO</name>
<feature type="transmembrane region" description="Helical" evidence="1">
    <location>
        <begin position="97"/>
        <end position="115"/>
    </location>
</feature>
<sequence length="139" mass="15531">MLPSWIGKKNKYDAAQVAILFSAAITALLITQSYLFLVSCIVLASFIQYLPSILAVIKFKHTNEFPNHGFKLPGGYTITILASIISCYMVTNFTWKTIFLGLVVGVLAAIAYFFIGKDKAVEHKHQLYLKNAKEIIKNI</sequence>
<feature type="transmembrane region" description="Helical" evidence="1">
    <location>
        <begin position="69"/>
        <end position="91"/>
    </location>
</feature>
<dbReference type="AlphaFoldDB" id="A0A6A1Z553"/>
<feature type="transmembrane region" description="Helical" evidence="1">
    <location>
        <begin position="12"/>
        <end position="30"/>
    </location>
</feature>
<organism evidence="2 3">
    <name type="scientific">Lactobacillus crispatus</name>
    <dbReference type="NCBI Taxonomy" id="47770"/>
    <lineage>
        <taxon>Bacteria</taxon>
        <taxon>Bacillati</taxon>
        <taxon>Bacillota</taxon>
        <taxon>Bacilli</taxon>
        <taxon>Lactobacillales</taxon>
        <taxon>Lactobacillaceae</taxon>
        <taxon>Lactobacillus</taxon>
    </lineage>
</organism>
<dbReference type="Gene3D" id="1.20.1740.10">
    <property type="entry name" value="Amino acid/polyamine transporter I"/>
    <property type="match status" value="1"/>
</dbReference>
<reference evidence="2 3" key="1">
    <citation type="submission" date="2019-09" db="EMBL/GenBank/DDBJ databases">
        <title>Investigation of probiotic properties of different lactic acid bacteria.</title>
        <authorList>
            <person name="Jaomanjaka F."/>
            <person name="Blanc P."/>
        </authorList>
    </citation>
    <scope>NUCLEOTIDE SEQUENCE [LARGE SCALE GENOMIC DNA]</scope>
    <source>
        <strain evidence="2 3">BIO6272</strain>
    </source>
</reference>
<dbReference type="EMBL" id="WBOB01000048">
    <property type="protein sequence ID" value="KAB1972881.1"/>
    <property type="molecule type" value="Genomic_DNA"/>
</dbReference>
<feature type="transmembrane region" description="Helical" evidence="1">
    <location>
        <begin position="36"/>
        <end position="57"/>
    </location>
</feature>
<evidence type="ECO:0000313" key="3">
    <source>
        <dbReference type="Proteomes" id="UP000430323"/>
    </source>
</evidence>
<keyword evidence="1" id="KW-1133">Transmembrane helix</keyword>
<keyword evidence="1" id="KW-0812">Transmembrane</keyword>
<dbReference type="Proteomes" id="UP000430323">
    <property type="component" value="Unassembled WGS sequence"/>
</dbReference>
<gene>
    <name evidence="2" type="ORF">F8251_07975</name>
</gene>
<dbReference type="RefSeq" id="WP_151495572.1">
    <property type="nucleotide sequence ID" value="NZ_JBBOJP010000095.1"/>
</dbReference>
<accession>A0A6A1Z553</accession>
<proteinExistence type="predicted"/>
<protein>
    <submittedName>
        <fullName evidence="2">APC family permease</fullName>
    </submittedName>
</protein>
<comment type="caution">
    <text evidence="2">The sequence shown here is derived from an EMBL/GenBank/DDBJ whole genome shotgun (WGS) entry which is preliminary data.</text>
</comment>
<evidence type="ECO:0000256" key="1">
    <source>
        <dbReference type="SAM" id="Phobius"/>
    </source>
</evidence>
<evidence type="ECO:0000313" key="2">
    <source>
        <dbReference type="EMBL" id="KAB1972881.1"/>
    </source>
</evidence>